<organism evidence="1 2">
    <name type="scientific">Streptomyces luteireticuli</name>
    <dbReference type="NCBI Taxonomy" id="173858"/>
    <lineage>
        <taxon>Bacteria</taxon>
        <taxon>Bacillati</taxon>
        <taxon>Actinomycetota</taxon>
        <taxon>Actinomycetes</taxon>
        <taxon>Kitasatosporales</taxon>
        <taxon>Streptomycetaceae</taxon>
        <taxon>Streptomyces</taxon>
    </lineage>
</organism>
<evidence type="ECO:0000313" key="1">
    <source>
        <dbReference type="EMBL" id="GAA0393938.1"/>
    </source>
</evidence>
<comment type="caution">
    <text evidence="1">The sequence shown here is derived from an EMBL/GenBank/DDBJ whole genome shotgun (WGS) entry which is preliminary data.</text>
</comment>
<protein>
    <submittedName>
        <fullName evidence="1">Uncharacterized protein</fullName>
    </submittedName>
</protein>
<keyword evidence="2" id="KW-1185">Reference proteome</keyword>
<name>A0ABP3I9M4_9ACTN</name>
<evidence type="ECO:0000313" key="2">
    <source>
        <dbReference type="Proteomes" id="UP001500879"/>
    </source>
</evidence>
<dbReference type="EMBL" id="BAAABX010000012">
    <property type="protein sequence ID" value="GAA0393938.1"/>
    <property type="molecule type" value="Genomic_DNA"/>
</dbReference>
<dbReference type="RefSeq" id="WP_344020928.1">
    <property type="nucleotide sequence ID" value="NZ_BAAABX010000012.1"/>
</dbReference>
<sequence>MPELHEFEKAWERHELIGMRSACSIDWVTHAPRRQAPGLSFNEWSPVKEGRIMS</sequence>
<accession>A0ABP3I9M4</accession>
<proteinExistence type="predicted"/>
<dbReference type="Proteomes" id="UP001500879">
    <property type="component" value="Unassembled WGS sequence"/>
</dbReference>
<gene>
    <name evidence="1" type="ORF">GCM10010357_13490</name>
</gene>
<reference evidence="2" key="1">
    <citation type="journal article" date="2019" name="Int. J. Syst. Evol. Microbiol.">
        <title>The Global Catalogue of Microorganisms (GCM) 10K type strain sequencing project: providing services to taxonomists for standard genome sequencing and annotation.</title>
        <authorList>
            <consortium name="The Broad Institute Genomics Platform"/>
            <consortium name="The Broad Institute Genome Sequencing Center for Infectious Disease"/>
            <person name="Wu L."/>
            <person name="Ma J."/>
        </authorList>
    </citation>
    <scope>NUCLEOTIDE SEQUENCE [LARGE SCALE GENOMIC DNA]</scope>
    <source>
        <strain evidence="2">JCM 4788</strain>
    </source>
</reference>